<reference evidence="2 3" key="1">
    <citation type="submission" date="2023-01" db="EMBL/GenBank/DDBJ databases">
        <title>Analysis of 21 Apiospora genomes using comparative genomics revels a genus with tremendous synthesis potential of carbohydrate active enzymes and secondary metabolites.</title>
        <authorList>
            <person name="Sorensen T."/>
        </authorList>
    </citation>
    <scope>NUCLEOTIDE SEQUENCE [LARGE SCALE GENOMIC DNA]</scope>
    <source>
        <strain evidence="2 3">CBS 20057</strain>
    </source>
</reference>
<dbReference type="Proteomes" id="UP001396898">
    <property type="component" value="Unassembled WGS sequence"/>
</dbReference>
<dbReference type="PANTHER" id="PTHR35910:SF1">
    <property type="entry name" value="2EXR DOMAIN-CONTAINING PROTEIN"/>
    <property type="match status" value="1"/>
</dbReference>
<comment type="caution">
    <text evidence="2">The sequence shown here is derived from an EMBL/GenBank/DDBJ whole genome shotgun (WGS) entry which is preliminary data.</text>
</comment>
<protein>
    <recommendedName>
        <fullName evidence="1">2EXR domain-containing protein</fullName>
    </recommendedName>
</protein>
<accession>A0ABR1R2W1</accession>
<evidence type="ECO:0000313" key="2">
    <source>
        <dbReference type="EMBL" id="KAK7998546.1"/>
    </source>
</evidence>
<dbReference type="InterPro" id="IPR045518">
    <property type="entry name" value="2EXR"/>
</dbReference>
<name>A0ABR1R2W1_9PEZI</name>
<dbReference type="EMBL" id="JAQQWI010000021">
    <property type="protein sequence ID" value="KAK7998546.1"/>
    <property type="molecule type" value="Genomic_DNA"/>
</dbReference>
<feature type="domain" description="2EXR" evidence="1">
    <location>
        <begin position="9"/>
        <end position="101"/>
    </location>
</feature>
<sequence>MSNQQNPEFHFFSKLPPELRRMIWDYAVAEPRVVHTKGFYDRATKRWKSRGTRITVYPRFSPLHDTCHEARRAFLASPGLVRETDTEKGFGVAWHPDRDFLMCHDTSANKRRRFEYGYIPWWDAIDLRNNDFRNGLQDPARGRYSVRNIMFDLYQFHNIWTVTPGRRLFPNGHPTEDVEGNIFGSFPNARIMKLVPGAKFRPATRTTRASRRETVLKHTDDPVDFKDAWETIDELRGDGPKSTVGSDRIKLSGSISCRLSSR</sequence>
<evidence type="ECO:0000259" key="1">
    <source>
        <dbReference type="Pfam" id="PF20150"/>
    </source>
</evidence>
<organism evidence="2 3">
    <name type="scientific">Apiospora marii</name>
    <dbReference type="NCBI Taxonomy" id="335849"/>
    <lineage>
        <taxon>Eukaryota</taxon>
        <taxon>Fungi</taxon>
        <taxon>Dikarya</taxon>
        <taxon>Ascomycota</taxon>
        <taxon>Pezizomycotina</taxon>
        <taxon>Sordariomycetes</taxon>
        <taxon>Xylariomycetidae</taxon>
        <taxon>Amphisphaeriales</taxon>
        <taxon>Apiosporaceae</taxon>
        <taxon>Apiospora</taxon>
    </lineage>
</organism>
<proteinExistence type="predicted"/>
<evidence type="ECO:0000313" key="3">
    <source>
        <dbReference type="Proteomes" id="UP001396898"/>
    </source>
</evidence>
<dbReference type="Pfam" id="PF20150">
    <property type="entry name" value="2EXR"/>
    <property type="match status" value="1"/>
</dbReference>
<keyword evidence="3" id="KW-1185">Reference proteome</keyword>
<gene>
    <name evidence="2" type="ORF">PG991_015025</name>
</gene>
<dbReference type="PANTHER" id="PTHR35910">
    <property type="entry name" value="2EXR DOMAIN-CONTAINING PROTEIN"/>
    <property type="match status" value="1"/>
</dbReference>